<dbReference type="EMBL" id="CAUYUJ010021107">
    <property type="protein sequence ID" value="CAK0902740.1"/>
    <property type="molecule type" value="Genomic_DNA"/>
</dbReference>
<keyword evidence="2" id="KW-1133">Transmembrane helix</keyword>
<evidence type="ECO:0000313" key="4">
    <source>
        <dbReference type="Proteomes" id="UP001189429"/>
    </source>
</evidence>
<comment type="caution">
    <text evidence="3">The sequence shown here is derived from an EMBL/GenBank/DDBJ whole genome shotgun (WGS) entry which is preliminary data.</text>
</comment>
<feature type="region of interest" description="Disordered" evidence="1">
    <location>
        <begin position="1"/>
        <end position="25"/>
    </location>
</feature>
<gene>
    <name evidence="3" type="ORF">PCOR1329_LOCUS79243</name>
</gene>
<feature type="region of interest" description="Disordered" evidence="1">
    <location>
        <begin position="226"/>
        <end position="263"/>
    </location>
</feature>
<reference evidence="3" key="1">
    <citation type="submission" date="2023-10" db="EMBL/GenBank/DDBJ databases">
        <authorList>
            <person name="Chen Y."/>
            <person name="Shah S."/>
            <person name="Dougan E. K."/>
            <person name="Thang M."/>
            <person name="Chan C."/>
        </authorList>
    </citation>
    <scope>NUCLEOTIDE SEQUENCE [LARGE SCALE GENOMIC DNA]</scope>
</reference>
<evidence type="ECO:0000313" key="3">
    <source>
        <dbReference type="EMBL" id="CAK0902740.1"/>
    </source>
</evidence>
<name>A0ABN9XW96_9DINO</name>
<accession>A0ABN9XW96</accession>
<protein>
    <submittedName>
        <fullName evidence="3">Uncharacterized protein</fullName>
    </submittedName>
</protein>
<evidence type="ECO:0000256" key="2">
    <source>
        <dbReference type="SAM" id="Phobius"/>
    </source>
</evidence>
<sequence length="263" mass="27867">MVATAALQDTPGRHLVQAQRGMQGPEHPVAGMTTVMMMVMAIICVAVSAPSFLCFGPLLPSASKANRGTRMRIAPRLPDQIQPLPLPIPRPVVAHCPGLVGALDRGCREEAAQHAAQRLRGLGQPALLRHLRRGGLEEHRRSRAGAPRSRRPGAPRARPARRGPARASSRPRRRRARAALRTPGTTCSLLGWCSTLGRHAPIVGLLSRAVLGCASGSSWISRAWASPAGAPAAGRGAAAEQPEASRTRRAATASRSGSRRETQ</sequence>
<feature type="compositionally biased region" description="Basic residues" evidence="1">
    <location>
        <begin position="148"/>
        <end position="178"/>
    </location>
</feature>
<organism evidence="3 4">
    <name type="scientific">Prorocentrum cordatum</name>
    <dbReference type="NCBI Taxonomy" id="2364126"/>
    <lineage>
        <taxon>Eukaryota</taxon>
        <taxon>Sar</taxon>
        <taxon>Alveolata</taxon>
        <taxon>Dinophyceae</taxon>
        <taxon>Prorocentrales</taxon>
        <taxon>Prorocentraceae</taxon>
        <taxon>Prorocentrum</taxon>
    </lineage>
</organism>
<feature type="transmembrane region" description="Helical" evidence="2">
    <location>
        <begin position="35"/>
        <end position="62"/>
    </location>
</feature>
<feature type="region of interest" description="Disordered" evidence="1">
    <location>
        <begin position="133"/>
        <end position="181"/>
    </location>
</feature>
<proteinExistence type="predicted"/>
<dbReference type="Proteomes" id="UP001189429">
    <property type="component" value="Unassembled WGS sequence"/>
</dbReference>
<keyword evidence="4" id="KW-1185">Reference proteome</keyword>
<feature type="compositionally biased region" description="Low complexity" evidence="1">
    <location>
        <begin position="226"/>
        <end position="239"/>
    </location>
</feature>
<evidence type="ECO:0000256" key="1">
    <source>
        <dbReference type="SAM" id="MobiDB-lite"/>
    </source>
</evidence>
<keyword evidence="2" id="KW-0812">Transmembrane</keyword>
<keyword evidence="2" id="KW-0472">Membrane</keyword>